<dbReference type="InterPro" id="IPR036236">
    <property type="entry name" value="Znf_C2H2_sf"/>
</dbReference>
<keyword evidence="3 5" id="KW-0863">Zinc-finger</keyword>
<evidence type="ECO:0000313" key="7">
    <source>
        <dbReference type="EMBL" id="KAE9534969.1"/>
    </source>
</evidence>
<protein>
    <recommendedName>
        <fullName evidence="6">C2H2-type domain-containing protein</fullName>
    </recommendedName>
</protein>
<dbReference type="GO" id="GO:0043565">
    <property type="term" value="F:sequence-specific DNA binding"/>
    <property type="evidence" value="ECO:0007669"/>
    <property type="project" value="TreeGrafter"/>
</dbReference>
<evidence type="ECO:0000313" key="8">
    <source>
        <dbReference type="Proteomes" id="UP000475862"/>
    </source>
</evidence>
<dbReference type="OrthoDB" id="8186305at2759"/>
<evidence type="ECO:0000256" key="4">
    <source>
        <dbReference type="ARBA" id="ARBA00022833"/>
    </source>
</evidence>
<keyword evidence="1" id="KW-0479">Metal-binding</keyword>
<evidence type="ECO:0000256" key="1">
    <source>
        <dbReference type="ARBA" id="ARBA00022723"/>
    </source>
</evidence>
<dbReference type="Pfam" id="PF00096">
    <property type="entry name" value="zf-C2H2"/>
    <property type="match status" value="3"/>
</dbReference>
<dbReference type="InterPro" id="IPR013087">
    <property type="entry name" value="Znf_C2H2_type"/>
</dbReference>
<evidence type="ECO:0000256" key="5">
    <source>
        <dbReference type="PROSITE-ProRule" id="PRU00042"/>
    </source>
</evidence>
<evidence type="ECO:0000259" key="6">
    <source>
        <dbReference type="PROSITE" id="PS50157"/>
    </source>
</evidence>
<keyword evidence="4" id="KW-0862">Zinc</keyword>
<dbReference type="FunFam" id="3.30.160.60:FF:001397">
    <property type="entry name" value="Datilografo, isoform A"/>
    <property type="match status" value="1"/>
</dbReference>
<dbReference type="PANTHER" id="PTHR24408">
    <property type="entry name" value="ZINC FINGER PROTEIN"/>
    <property type="match status" value="1"/>
</dbReference>
<dbReference type="PANTHER" id="PTHR24408:SF58">
    <property type="entry name" value="TRANSCRIPTION FACTOR (TFIIIA), PUTATIVE (AFU_ORTHOLOGUE AFUA_1G05150)-RELATED"/>
    <property type="match status" value="1"/>
</dbReference>
<dbReference type="GO" id="GO:0005634">
    <property type="term" value="C:nucleus"/>
    <property type="evidence" value="ECO:0007669"/>
    <property type="project" value="TreeGrafter"/>
</dbReference>
<dbReference type="Proteomes" id="UP000475862">
    <property type="component" value="Unassembled WGS sequence"/>
</dbReference>
<dbReference type="SMART" id="SM00355">
    <property type="entry name" value="ZnF_C2H2"/>
    <property type="match status" value="5"/>
</dbReference>
<feature type="domain" description="C2H2-type" evidence="6">
    <location>
        <begin position="166"/>
        <end position="188"/>
    </location>
</feature>
<dbReference type="PROSITE" id="PS50157">
    <property type="entry name" value="ZINC_FINGER_C2H2_2"/>
    <property type="match status" value="5"/>
</dbReference>
<proteinExistence type="predicted"/>
<dbReference type="AlphaFoldDB" id="A0A6G0TLE2"/>
<dbReference type="SUPFAM" id="SSF57667">
    <property type="entry name" value="beta-beta-alpha zinc fingers"/>
    <property type="match status" value="2"/>
</dbReference>
<sequence>MSHDGFFKCPRDNCGKRYKYKPGLYRHLRYECQKTRQFFCYICLKRFYQKVHLQSHMVARHLSSDFTNCHHKPYFCKICGKRYKHLASLRSHVKFECGKEPQFSCAMCSRKFSIKSSLRWRMVNKQLKETGSDGRITCPKNCGSHYKSKSGLYNHLKYECGIEPQFKCNYCGKSFARHSNMRRHMLVHLPGSVKKETEDDNCNPLWFYNTDSQ</sequence>
<feature type="domain" description="C2H2-type" evidence="6">
    <location>
        <begin position="74"/>
        <end position="101"/>
    </location>
</feature>
<dbReference type="GO" id="GO:0000981">
    <property type="term" value="F:DNA-binding transcription factor activity, RNA polymerase II-specific"/>
    <property type="evidence" value="ECO:0007669"/>
    <property type="project" value="TreeGrafter"/>
</dbReference>
<dbReference type="GO" id="GO:0008270">
    <property type="term" value="F:zinc ion binding"/>
    <property type="evidence" value="ECO:0007669"/>
    <property type="project" value="UniProtKB-KW"/>
</dbReference>
<reference evidence="7 8" key="1">
    <citation type="submission" date="2019-08" db="EMBL/GenBank/DDBJ databases">
        <title>The genome of the soybean aphid Biotype 1, its phylome, world population structure and adaptation to the North American continent.</title>
        <authorList>
            <person name="Giordano R."/>
            <person name="Donthu R.K."/>
            <person name="Hernandez A.G."/>
            <person name="Wright C.L."/>
            <person name="Zimin A.V."/>
        </authorList>
    </citation>
    <scope>NUCLEOTIDE SEQUENCE [LARGE SCALE GENOMIC DNA]</scope>
    <source>
        <tissue evidence="7">Whole aphids</tissue>
    </source>
</reference>
<feature type="domain" description="C2H2-type" evidence="6">
    <location>
        <begin position="38"/>
        <end position="66"/>
    </location>
</feature>
<dbReference type="PROSITE" id="PS00028">
    <property type="entry name" value="ZINC_FINGER_C2H2_1"/>
    <property type="match status" value="2"/>
</dbReference>
<dbReference type="EMBL" id="VYZN01000027">
    <property type="protein sequence ID" value="KAE9534969.1"/>
    <property type="molecule type" value="Genomic_DNA"/>
</dbReference>
<organism evidence="7 8">
    <name type="scientific">Aphis glycines</name>
    <name type="common">Soybean aphid</name>
    <dbReference type="NCBI Taxonomy" id="307491"/>
    <lineage>
        <taxon>Eukaryota</taxon>
        <taxon>Metazoa</taxon>
        <taxon>Ecdysozoa</taxon>
        <taxon>Arthropoda</taxon>
        <taxon>Hexapoda</taxon>
        <taxon>Insecta</taxon>
        <taxon>Pterygota</taxon>
        <taxon>Neoptera</taxon>
        <taxon>Paraneoptera</taxon>
        <taxon>Hemiptera</taxon>
        <taxon>Sternorrhyncha</taxon>
        <taxon>Aphidomorpha</taxon>
        <taxon>Aphidoidea</taxon>
        <taxon>Aphididae</taxon>
        <taxon>Aphidini</taxon>
        <taxon>Aphis</taxon>
        <taxon>Aphis</taxon>
    </lineage>
</organism>
<keyword evidence="2" id="KW-0677">Repeat</keyword>
<feature type="domain" description="C2H2-type" evidence="6">
    <location>
        <begin position="7"/>
        <end position="36"/>
    </location>
</feature>
<gene>
    <name evidence="7" type="ORF">AGLY_008261</name>
</gene>
<feature type="domain" description="C2H2-type" evidence="6">
    <location>
        <begin position="136"/>
        <end position="164"/>
    </location>
</feature>
<accession>A0A6G0TLE2</accession>
<comment type="caution">
    <text evidence="7">The sequence shown here is derived from an EMBL/GenBank/DDBJ whole genome shotgun (WGS) entry which is preliminary data.</text>
</comment>
<evidence type="ECO:0000256" key="3">
    <source>
        <dbReference type="ARBA" id="ARBA00022771"/>
    </source>
</evidence>
<name>A0A6G0TLE2_APHGL</name>
<dbReference type="Gene3D" id="3.30.160.60">
    <property type="entry name" value="Classic Zinc Finger"/>
    <property type="match status" value="3"/>
</dbReference>
<evidence type="ECO:0000256" key="2">
    <source>
        <dbReference type="ARBA" id="ARBA00022737"/>
    </source>
</evidence>
<keyword evidence="8" id="KW-1185">Reference proteome</keyword>